<proteinExistence type="inferred from homology"/>
<dbReference type="GO" id="GO:0000455">
    <property type="term" value="P:enzyme-directed rRNA pseudouridine synthesis"/>
    <property type="evidence" value="ECO:0007669"/>
    <property type="project" value="TreeGrafter"/>
</dbReference>
<reference evidence="4" key="1">
    <citation type="submission" date="2016-10" db="EMBL/GenBank/DDBJ databases">
        <authorList>
            <person name="de Groot N.N."/>
        </authorList>
    </citation>
    <scope>NUCLEOTIDE SEQUENCE</scope>
</reference>
<dbReference type="Gene3D" id="3.30.2350.10">
    <property type="entry name" value="Pseudouridine synthase"/>
    <property type="match status" value="1"/>
</dbReference>
<protein>
    <submittedName>
        <fullName evidence="4">Putative ribosomal pseudouridine synthase</fullName>
        <ecNumber evidence="4">4.2.1.70</ecNumber>
    </submittedName>
</protein>
<organism evidence="4">
    <name type="scientific">hydrothermal vent metagenome</name>
    <dbReference type="NCBI Taxonomy" id="652676"/>
    <lineage>
        <taxon>unclassified sequences</taxon>
        <taxon>metagenomes</taxon>
        <taxon>ecological metagenomes</taxon>
    </lineage>
</organism>
<comment type="similarity">
    <text evidence="1">Belongs to the pseudouridine synthase RluA family.</text>
</comment>
<dbReference type="EC" id="4.2.1.70" evidence="4"/>
<accession>A0A1W1CF40</accession>
<dbReference type="InterPro" id="IPR050188">
    <property type="entry name" value="RluA_PseudoU_synthase"/>
</dbReference>
<dbReference type="PROSITE" id="PS01129">
    <property type="entry name" value="PSI_RLU"/>
    <property type="match status" value="1"/>
</dbReference>
<gene>
    <name evidence="4" type="ORF">MNB_SM-5-541</name>
</gene>
<dbReference type="CDD" id="cd02869">
    <property type="entry name" value="PseudoU_synth_RluA_like"/>
    <property type="match status" value="1"/>
</dbReference>
<sequence length="305" mass="35413">MPFVIKKMYAKKRQKAFLYLVNELGYSQREAQRFISKGRLLVDGEKMLKTAGEIEGEFEFIYFEPITKGLVPTFEEEEFVVFDKPSGLLVHPQTKKTPYSLIDELKFQFGRDANIAHRIDQETSGLVLCAKNKESERDIKMMFQEREMQKKYLALVHGEMQEELCVEAPLLRFQAESALVRMVVKVDATGKPSKTDFKPLKYFADKNMTLVECSPHTGRQHQIRVHLFHIGHPIVGDPIYGQSEENIIRFLDRELTPQERINSSGATRLLLHASELEFELYDKIYHIKSKINFEKVAMQSLCEKM</sequence>
<dbReference type="GO" id="GO:0009982">
    <property type="term" value="F:pseudouridine synthase activity"/>
    <property type="evidence" value="ECO:0007669"/>
    <property type="project" value="InterPro"/>
</dbReference>
<dbReference type="InterPro" id="IPR006224">
    <property type="entry name" value="PsdUridine_synth_RluA-like_CS"/>
</dbReference>
<dbReference type="PANTHER" id="PTHR21600:SF44">
    <property type="entry name" value="RIBOSOMAL LARGE SUBUNIT PSEUDOURIDINE SYNTHASE D"/>
    <property type="match status" value="1"/>
</dbReference>
<dbReference type="AlphaFoldDB" id="A0A1W1CF40"/>
<name>A0A1W1CF40_9ZZZZ</name>
<evidence type="ECO:0000256" key="1">
    <source>
        <dbReference type="ARBA" id="ARBA00010876"/>
    </source>
</evidence>
<dbReference type="PANTHER" id="PTHR21600">
    <property type="entry name" value="MITOCHONDRIAL RNA PSEUDOURIDINE SYNTHASE"/>
    <property type="match status" value="1"/>
</dbReference>
<evidence type="ECO:0000313" key="4">
    <source>
        <dbReference type="EMBL" id="SFV64322.1"/>
    </source>
</evidence>
<keyword evidence="2" id="KW-0413">Isomerase</keyword>
<dbReference type="InterPro" id="IPR020103">
    <property type="entry name" value="PsdUridine_synth_cat_dom_sf"/>
</dbReference>
<dbReference type="SUPFAM" id="SSF55120">
    <property type="entry name" value="Pseudouridine synthase"/>
    <property type="match status" value="1"/>
</dbReference>
<keyword evidence="4" id="KW-0456">Lyase</keyword>
<dbReference type="InterPro" id="IPR006145">
    <property type="entry name" value="PsdUridine_synth_RsuA/RluA"/>
</dbReference>
<evidence type="ECO:0000256" key="2">
    <source>
        <dbReference type="ARBA" id="ARBA00023235"/>
    </source>
</evidence>
<dbReference type="GO" id="GO:0004730">
    <property type="term" value="F:pseudouridylate synthase activity"/>
    <property type="evidence" value="ECO:0007669"/>
    <property type="project" value="UniProtKB-EC"/>
</dbReference>
<feature type="domain" description="Pseudouridine synthase RsuA/RluA-like" evidence="3">
    <location>
        <begin position="79"/>
        <end position="227"/>
    </location>
</feature>
<dbReference type="EMBL" id="FPHH01000080">
    <property type="protein sequence ID" value="SFV64322.1"/>
    <property type="molecule type" value="Genomic_DNA"/>
</dbReference>
<dbReference type="Pfam" id="PF00849">
    <property type="entry name" value="PseudoU_synth_2"/>
    <property type="match status" value="1"/>
</dbReference>
<dbReference type="GO" id="GO:0003723">
    <property type="term" value="F:RNA binding"/>
    <property type="evidence" value="ECO:0007669"/>
    <property type="project" value="InterPro"/>
</dbReference>
<evidence type="ECO:0000259" key="3">
    <source>
        <dbReference type="Pfam" id="PF00849"/>
    </source>
</evidence>
<dbReference type="PROSITE" id="PS50889">
    <property type="entry name" value="S4"/>
    <property type="match status" value="1"/>
</dbReference>